<feature type="domain" description="RecF/RecN/SMC N-terminal" evidence="8">
    <location>
        <begin position="3"/>
        <end position="1199"/>
    </location>
</feature>
<gene>
    <name evidence="6" type="primary">smc</name>
    <name evidence="9" type="ORF">A9308_03205</name>
</gene>
<accession>A0A1B8QF36</accession>
<dbReference type="GO" id="GO:0016887">
    <property type="term" value="F:ATP hydrolysis activity"/>
    <property type="evidence" value="ECO:0007669"/>
    <property type="project" value="InterPro"/>
</dbReference>
<comment type="subcellular location">
    <subcellularLocation>
        <location evidence="6">Cytoplasm</location>
    </subcellularLocation>
</comment>
<keyword evidence="4 6" id="KW-0175">Coiled coil</keyword>
<evidence type="ECO:0000256" key="5">
    <source>
        <dbReference type="ARBA" id="ARBA00023125"/>
    </source>
</evidence>
<evidence type="ECO:0000256" key="7">
    <source>
        <dbReference type="SAM" id="MobiDB-lite"/>
    </source>
</evidence>
<name>A0A1B8QF36_9GAMM</name>
<dbReference type="InterPro" id="IPR011890">
    <property type="entry name" value="SMC_prok"/>
</dbReference>
<comment type="similarity">
    <text evidence="6">Belongs to the SMC family.</text>
</comment>
<keyword evidence="5 6" id="KW-0238">DNA-binding</keyword>
<evidence type="ECO:0000256" key="4">
    <source>
        <dbReference type="ARBA" id="ARBA00023054"/>
    </source>
</evidence>
<dbReference type="GO" id="GO:0003677">
    <property type="term" value="F:DNA binding"/>
    <property type="evidence" value="ECO:0007669"/>
    <property type="project" value="UniProtKB-UniRule"/>
</dbReference>
<evidence type="ECO:0000259" key="8">
    <source>
        <dbReference type="Pfam" id="PF02463"/>
    </source>
</evidence>
<evidence type="ECO:0000256" key="6">
    <source>
        <dbReference type="HAMAP-Rule" id="MF_01894"/>
    </source>
</evidence>
<dbReference type="RefSeq" id="WP_067234751.1">
    <property type="nucleotide sequence ID" value="NZ_LZMZ01000005.1"/>
</dbReference>
<dbReference type="AlphaFoldDB" id="A0A1B8QF36"/>
<dbReference type="HAMAP" id="MF_01894">
    <property type="entry name" value="Smc_prok"/>
    <property type="match status" value="1"/>
</dbReference>
<dbReference type="GO" id="GO:0005737">
    <property type="term" value="C:cytoplasm"/>
    <property type="evidence" value="ECO:0007669"/>
    <property type="project" value="UniProtKB-SubCell"/>
</dbReference>
<feature type="coiled-coil region" evidence="6">
    <location>
        <begin position="175"/>
        <end position="202"/>
    </location>
</feature>
<dbReference type="PANTHER" id="PTHR43977">
    <property type="entry name" value="STRUCTURAL MAINTENANCE OF CHROMOSOMES PROTEIN 3"/>
    <property type="match status" value="1"/>
</dbReference>
<dbReference type="EMBL" id="LZMZ01000005">
    <property type="protein sequence ID" value="OBX80569.1"/>
    <property type="molecule type" value="Genomic_DNA"/>
</dbReference>
<proteinExistence type="inferred from homology"/>
<comment type="domain">
    <text evidence="6">Contains large globular domains required for ATP hydrolysis at each terminus and a third globular domain forming a flexible hinge near the middle of the molecule. These domains are separated by coiled-coil structures.</text>
</comment>
<dbReference type="InterPro" id="IPR027417">
    <property type="entry name" value="P-loop_NTPase"/>
</dbReference>
<dbReference type="OrthoDB" id="9808768at2"/>
<evidence type="ECO:0000313" key="10">
    <source>
        <dbReference type="Proteomes" id="UP000092508"/>
    </source>
</evidence>
<keyword evidence="1 6" id="KW-0963">Cytoplasm</keyword>
<dbReference type="CDD" id="cd03278">
    <property type="entry name" value="ABC_SMC_barmotin"/>
    <property type="match status" value="1"/>
</dbReference>
<keyword evidence="3 6" id="KW-0067">ATP-binding</keyword>
<dbReference type="GO" id="GO:0005524">
    <property type="term" value="F:ATP binding"/>
    <property type="evidence" value="ECO:0007669"/>
    <property type="project" value="UniProtKB-UniRule"/>
</dbReference>
<evidence type="ECO:0000256" key="1">
    <source>
        <dbReference type="ARBA" id="ARBA00022490"/>
    </source>
</evidence>
<feature type="coiled-coil region" evidence="6">
    <location>
        <begin position="717"/>
        <end position="751"/>
    </location>
</feature>
<protein>
    <recommendedName>
        <fullName evidence="6">Chromosome partition protein Smc</fullName>
    </recommendedName>
</protein>
<evidence type="ECO:0000313" key="9">
    <source>
        <dbReference type="EMBL" id="OBX80569.1"/>
    </source>
</evidence>
<dbReference type="GO" id="GO:0006260">
    <property type="term" value="P:DNA replication"/>
    <property type="evidence" value="ECO:0007669"/>
    <property type="project" value="UniProtKB-UniRule"/>
</dbReference>
<dbReference type="STRING" id="34059.A9308_03205"/>
<dbReference type="InterPro" id="IPR003395">
    <property type="entry name" value="RecF/RecN/SMC_N"/>
</dbReference>
<dbReference type="Proteomes" id="UP000092508">
    <property type="component" value="Unassembled WGS sequence"/>
</dbReference>
<reference evidence="9 10" key="1">
    <citation type="submission" date="2016-06" db="EMBL/GenBank/DDBJ databases">
        <title>Draft genome of Moraxella atlantae CCUG 66109.</title>
        <authorList>
            <person name="Salva-Serra F."/>
            <person name="Engstrom-Jakobsson H."/>
            <person name="Thorell K."/>
            <person name="Gonzales-Siles L."/>
            <person name="Karlsson R."/>
            <person name="Boulund F."/>
            <person name="Engstrand L."/>
            <person name="Kristiansson E."/>
            <person name="Moore E."/>
        </authorList>
    </citation>
    <scope>NUCLEOTIDE SEQUENCE [LARGE SCALE GENOMIC DNA]</scope>
    <source>
        <strain evidence="9 10">CCUG 66109</strain>
    </source>
</reference>
<sequence>MRLKQLKLSGFKSFANPTTLYFKHPITAIVGPNGCGKSNVIDAIRWVLGESSAKQLRGGAMSDVIFAGTQAHAAKSLASVELVFEHTQGDDGKGGIQHALNLYHELSVRRQMSKDGKSDYFINGSKVRRRDVVDVFLGTGLGARSYAVIEQGMIGRIIDADGRQLRAFIEEASGVSRYQARRDDTERQLTTAQDNLARLGDMAHGLREQQARLAKQATAAKQAQTWQAEYDALSQTLLLDDYACAHANAQAAQTDYAKQVQQWQAQADIVAQLTATAHTLAADLQAAQAAEQHAQQQQQHAFAEKLTAQNAVTQLEQQLNQFAAEHARLIQEHTELQADIQRSQTVLADIAPHLQQLPPRLAAVADELQTHAATTAKLEADRQASKRTLHTLNQQKQTHDTEQTLIHRELTRLNQQLAQLQQQQTEHAKRQAQFDTDDSPTDQQLAISEQQLADVVGVIERTEQAILARQDTLLDEQDALAELEQDYRRATSQLERWQTELATLQQLTTAPLIMAQPHTQATAQTDTAQNLLQQIELNATGHAFAARLDKLGDWLTCWFSASQAKLLSDTKTWQMWLDYPAVVLPPILPTDAPTSNAQIIYPAPPTGWYSLAQLITQPTLTLFEKIWLNAEPVTPVQLAAMLADLSPDGWLYAMVTHPDQQAHRHLWLNRQICLNLDAWHTASNQQAQKTASTNQHFSQQVRIDALNTQIQREQPKLAALRRRLDQQTMSVQEWQAQDQQQRAELARLGKQQLSLQNDVHRLSRAAEQRHATAQRLAQEQIRLHESMAQVQAAISEQERQQHKLTHQFDPQTLSDANLDRQTIEHAISEHSQRVKQAERQQHALQTELAQAQLTAKHQREQLATLQTRAQRLQHTIAELTDRQTDGQQQLPQQQANLTATTAAHARSEQRLAEQRQAITALHDRQQQHATALSTAQQTLATRQAERHQADTTRTLAQHALAQIEQTLIDRGLAVPNDTTTLPVLSTQQREKITKQQRHKHNQIKQLGAVNHTAAAELADIEARLSPLDAQIIDLTASIEQLTHAMRQIDNQTKQRFLATLRDVNTALQRLFAEVFDGGHAELVLDTNSDPNTGKNWQAGLTLMAQPKGKKNSRLALLSGGEKTLTALSLIFAIFEQQPAPFCVLDEVDAPLDDANVERFTRLIAQMAQGVQFIFISHNKLAMQAADELKGVTMPTAGISTLVDVDLTQAERYLAQDEAR</sequence>
<dbReference type="PIRSF" id="PIRSF005719">
    <property type="entry name" value="SMC"/>
    <property type="match status" value="1"/>
</dbReference>
<dbReference type="GO" id="GO:0007059">
    <property type="term" value="P:chromosome segregation"/>
    <property type="evidence" value="ECO:0007669"/>
    <property type="project" value="UniProtKB-UniRule"/>
</dbReference>
<feature type="coiled-coil region" evidence="6">
    <location>
        <begin position="473"/>
        <end position="507"/>
    </location>
</feature>
<comment type="function">
    <text evidence="6">Required for chromosome condensation and partitioning.</text>
</comment>
<feature type="binding site" evidence="6">
    <location>
        <begin position="32"/>
        <end position="39"/>
    </location>
    <ligand>
        <name>ATP</name>
        <dbReference type="ChEBI" id="CHEBI:30616"/>
    </ligand>
</feature>
<feature type="coiled-coil region" evidence="6">
    <location>
        <begin position="305"/>
        <end position="339"/>
    </location>
</feature>
<dbReference type="Pfam" id="PF02463">
    <property type="entry name" value="SMC_N"/>
    <property type="match status" value="1"/>
</dbReference>
<feature type="coiled-coil region" evidence="6">
    <location>
        <begin position="787"/>
        <end position="882"/>
    </location>
</feature>
<comment type="subunit">
    <text evidence="6">Homodimer.</text>
</comment>
<dbReference type="Gene3D" id="3.40.50.300">
    <property type="entry name" value="P-loop containing nucleotide triphosphate hydrolases"/>
    <property type="match status" value="2"/>
</dbReference>
<dbReference type="GO" id="GO:0007062">
    <property type="term" value="P:sister chromatid cohesion"/>
    <property type="evidence" value="ECO:0007669"/>
    <property type="project" value="InterPro"/>
</dbReference>
<evidence type="ECO:0000256" key="2">
    <source>
        <dbReference type="ARBA" id="ARBA00022741"/>
    </source>
</evidence>
<dbReference type="GO" id="GO:0030261">
    <property type="term" value="P:chromosome condensation"/>
    <property type="evidence" value="ECO:0007669"/>
    <property type="project" value="InterPro"/>
</dbReference>
<keyword evidence="2 6" id="KW-0547">Nucleotide-binding</keyword>
<feature type="region of interest" description="Disordered" evidence="7">
    <location>
        <begin position="419"/>
        <end position="440"/>
    </location>
</feature>
<dbReference type="InterPro" id="IPR024704">
    <property type="entry name" value="SMC"/>
</dbReference>
<dbReference type="SUPFAM" id="SSF52540">
    <property type="entry name" value="P-loop containing nucleoside triphosphate hydrolases"/>
    <property type="match status" value="2"/>
</dbReference>
<comment type="caution">
    <text evidence="9">The sequence shown here is derived from an EMBL/GenBank/DDBJ whole genome shotgun (WGS) entry which is preliminary data.</text>
</comment>
<organism evidence="9 10">
    <name type="scientific">Faucicola atlantae</name>
    <dbReference type="NCBI Taxonomy" id="34059"/>
    <lineage>
        <taxon>Bacteria</taxon>
        <taxon>Pseudomonadati</taxon>
        <taxon>Pseudomonadota</taxon>
        <taxon>Gammaproteobacteria</taxon>
        <taxon>Moraxellales</taxon>
        <taxon>Moraxellaceae</taxon>
        <taxon>Faucicola</taxon>
    </lineage>
</organism>
<evidence type="ECO:0000256" key="3">
    <source>
        <dbReference type="ARBA" id="ARBA00022840"/>
    </source>
</evidence>